<dbReference type="HOGENOM" id="CLU_026481_5_2_7"/>
<dbReference type="eggNOG" id="COG0037">
    <property type="taxonomic scope" value="Bacteria"/>
</dbReference>
<evidence type="ECO:0000313" key="4">
    <source>
        <dbReference type="EMBL" id="CAG36059.1"/>
    </source>
</evidence>
<dbReference type="InterPro" id="IPR011063">
    <property type="entry name" value="TilS/TtcA_N"/>
</dbReference>
<reference evidence="5" key="1">
    <citation type="journal article" date="2004" name="Environ. Microbiol.">
        <title>The genome of Desulfotalea psychrophila, a sulfate-reducing bacterium from permanently cold Arctic sediments.</title>
        <authorList>
            <person name="Rabus R."/>
            <person name="Ruepp A."/>
            <person name="Frickey T."/>
            <person name="Rattei T."/>
            <person name="Fartmann B."/>
            <person name="Stark M."/>
            <person name="Bauer M."/>
            <person name="Zibat A."/>
            <person name="Lombardot T."/>
            <person name="Becker I."/>
            <person name="Amann J."/>
            <person name="Gellner K."/>
            <person name="Teeling H."/>
            <person name="Leuschner W.D."/>
            <person name="Gloeckner F.-O."/>
            <person name="Lupas A.N."/>
            <person name="Amann R."/>
            <person name="Klenk H.-P."/>
        </authorList>
    </citation>
    <scope>NUCLEOTIDE SEQUENCE [LARGE SCALE GENOMIC DNA]</scope>
    <source>
        <strain evidence="5">DSM 12343 / LSv54</strain>
    </source>
</reference>
<dbReference type="PANTHER" id="PTHR43686:SF1">
    <property type="entry name" value="AMINOTRAN_5 DOMAIN-CONTAINING PROTEIN"/>
    <property type="match status" value="1"/>
</dbReference>
<feature type="binding site" evidence="2">
    <location>
        <position position="138"/>
    </location>
    <ligand>
        <name>ATP</name>
        <dbReference type="ChEBI" id="CHEBI:30616"/>
    </ligand>
</feature>
<dbReference type="CDD" id="cd24138">
    <property type="entry name" value="TtcA-like"/>
    <property type="match status" value="1"/>
</dbReference>
<dbReference type="InterPro" id="IPR035107">
    <property type="entry name" value="tRNA_thiolation_TtcA_Ctu1"/>
</dbReference>
<evidence type="ECO:0000256" key="2">
    <source>
        <dbReference type="PIRSR" id="PIRSR004976-51"/>
    </source>
</evidence>
<sequence length="244" mass="27662">MIMAKKEILPAKYNKLLGKAMHDYAMLEDGDRVLVGLSGGVDSMVLAWILHFWQKKAPISYQIETITVDNGYWRSSKGATDPQLSIGPQMEKFGITHRVVDAWALAREEMTCYLCARNRRNQLFDIARAEGFNKIALGHHKDDLLETFMLNCLYSGNISTMVPHQKLFAGRLGIIRPMAYLEKEHVQELAGLAGLLPVKNYCPLSDHTRREKVRKILAHIYEIEPDAKKSMFAALGNVRGDYLL</sequence>
<feature type="domain" description="tRNA(Ile)-lysidine/2-thiocytidine synthase N-terminal" evidence="3">
    <location>
        <begin position="33"/>
        <end position="214"/>
    </location>
</feature>
<dbReference type="Pfam" id="PF01171">
    <property type="entry name" value="ATP_bind_3"/>
    <property type="match status" value="1"/>
</dbReference>
<dbReference type="Gene3D" id="3.40.50.620">
    <property type="entry name" value="HUPs"/>
    <property type="match status" value="1"/>
</dbReference>
<dbReference type="AlphaFoldDB" id="Q6ANL5"/>
<name>Q6ANL5_DESPS</name>
<protein>
    <recommendedName>
        <fullName evidence="3">tRNA(Ile)-lysidine/2-thiocytidine synthase N-terminal domain-containing protein</fullName>
    </recommendedName>
</protein>
<keyword evidence="1" id="KW-0808">Transferase</keyword>
<dbReference type="PIRSF" id="PIRSF004976">
    <property type="entry name" value="ATPase_YdaO"/>
    <property type="match status" value="1"/>
</dbReference>
<dbReference type="KEGG" id="dps:DP1330"/>
<dbReference type="Proteomes" id="UP000000602">
    <property type="component" value="Chromosome"/>
</dbReference>
<keyword evidence="2" id="KW-0067">ATP-binding</keyword>
<accession>Q6ANL5</accession>
<keyword evidence="2" id="KW-0547">Nucleotide-binding</keyword>
<dbReference type="PANTHER" id="PTHR43686">
    <property type="entry name" value="SULFURTRANSFERASE-RELATED"/>
    <property type="match status" value="1"/>
</dbReference>
<dbReference type="GO" id="GO:0005524">
    <property type="term" value="F:ATP binding"/>
    <property type="evidence" value="ECO:0007669"/>
    <property type="project" value="UniProtKB-KW"/>
</dbReference>
<proteinExistence type="predicted"/>
<feature type="binding site" evidence="2">
    <location>
        <begin position="36"/>
        <end position="38"/>
    </location>
    <ligand>
        <name>ATP</name>
        <dbReference type="ChEBI" id="CHEBI:30616"/>
    </ligand>
</feature>
<organism evidence="4 5">
    <name type="scientific">Desulfotalea psychrophila (strain LSv54 / DSM 12343)</name>
    <dbReference type="NCBI Taxonomy" id="177439"/>
    <lineage>
        <taxon>Bacteria</taxon>
        <taxon>Pseudomonadati</taxon>
        <taxon>Thermodesulfobacteriota</taxon>
        <taxon>Desulfobulbia</taxon>
        <taxon>Desulfobulbales</taxon>
        <taxon>Desulfocapsaceae</taxon>
        <taxon>Desulfotalea</taxon>
    </lineage>
</organism>
<dbReference type="STRING" id="177439.DP1330"/>
<dbReference type="SUPFAM" id="SSF52402">
    <property type="entry name" value="Adenine nucleotide alpha hydrolases-like"/>
    <property type="match status" value="1"/>
</dbReference>
<evidence type="ECO:0000256" key="1">
    <source>
        <dbReference type="ARBA" id="ARBA00022679"/>
    </source>
</evidence>
<gene>
    <name evidence="4" type="ordered locus">DP1330</name>
</gene>
<evidence type="ECO:0000313" key="5">
    <source>
        <dbReference type="Proteomes" id="UP000000602"/>
    </source>
</evidence>
<feature type="binding site" evidence="2">
    <location>
        <position position="143"/>
    </location>
    <ligand>
        <name>ATP</name>
        <dbReference type="ChEBI" id="CHEBI:30616"/>
    </ligand>
</feature>
<dbReference type="GO" id="GO:0016740">
    <property type="term" value="F:transferase activity"/>
    <property type="evidence" value="ECO:0007669"/>
    <property type="project" value="UniProtKB-KW"/>
</dbReference>
<keyword evidence="5" id="KW-1185">Reference proteome</keyword>
<dbReference type="InterPro" id="IPR014729">
    <property type="entry name" value="Rossmann-like_a/b/a_fold"/>
</dbReference>
<evidence type="ECO:0000259" key="3">
    <source>
        <dbReference type="Pfam" id="PF01171"/>
    </source>
</evidence>
<dbReference type="EMBL" id="CR522870">
    <property type="protein sequence ID" value="CAG36059.1"/>
    <property type="molecule type" value="Genomic_DNA"/>
</dbReference>
<feature type="binding site" evidence="2">
    <location>
        <position position="42"/>
    </location>
    <ligand>
        <name>ATP</name>
        <dbReference type="ChEBI" id="CHEBI:30616"/>
    </ligand>
</feature>
<dbReference type="GO" id="GO:0008033">
    <property type="term" value="P:tRNA processing"/>
    <property type="evidence" value="ECO:0007669"/>
    <property type="project" value="InterPro"/>
</dbReference>
<feature type="binding site" evidence="2">
    <location>
        <position position="68"/>
    </location>
    <ligand>
        <name>ATP</name>
        <dbReference type="ChEBI" id="CHEBI:30616"/>
    </ligand>
</feature>